<keyword evidence="2" id="KW-1185">Reference proteome</keyword>
<name>A0ABV6THD4_9ACTN</name>
<evidence type="ECO:0000313" key="1">
    <source>
        <dbReference type="EMBL" id="MFC0843900.1"/>
    </source>
</evidence>
<sequence>MSPAFRLVSVHFCRHASHRRSPRNADAAAVLDQAVSQRALDDARNPAHALT</sequence>
<reference evidence="1 2" key="1">
    <citation type="submission" date="2024-09" db="EMBL/GenBank/DDBJ databases">
        <authorList>
            <person name="Sun Q."/>
            <person name="Mori K."/>
        </authorList>
    </citation>
    <scope>NUCLEOTIDE SEQUENCE [LARGE SCALE GENOMIC DNA]</scope>
    <source>
        <strain evidence="1 2">JCM 4557</strain>
    </source>
</reference>
<organism evidence="1 2">
    <name type="scientific">Streptomyces noboritoensis</name>
    <dbReference type="NCBI Taxonomy" id="67337"/>
    <lineage>
        <taxon>Bacteria</taxon>
        <taxon>Bacillati</taxon>
        <taxon>Actinomycetota</taxon>
        <taxon>Actinomycetes</taxon>
        <taxon>Kitasatosporales</taxon>
        <taxon>Streptomycetaceae</taxon>
        <taxon>Streptomyces</taxon>
    </lineage>
</organism>
<gene>
    <name evidence="1" type="ORF">ACFH04_09255</name>
</gene>
<comment type="caution">
    <text evidence="1">The sequence shown here is derived from an EMBL/GenBank/DDBJ whole genome shotgun (WGS) entry which is preliminary data.</text>
</comment>
<evidence type="ECO:0000313" key="2">
    <source>
        <dbReference type="Proteomes" id="UP001589887"/>
    </source>
</evidence>
<protein>
    <recommendedName>
        <fullName evidence="3">Histidine phosphatase family protein</fullName>
    </recommendedName>
</protein>
<accession>A0ABV6THD4</accession>
<evidence type="ECO:0008006" key="3">
    <source>
        <dbReference type="Google" id="ProtNLM"/>
    </source>
</evidence>
<dbReference type="EMBL" id="JBHMQV010000009">
    <property type="protein sequence ID" value="MFC0843900.1"/>
    <property type="molecule type" value="Genomic_DNA"/>
</dbReference>
<proteinExistence type="predicted"/>
<dbReference type="Proteomes" id="UP001589887">
    <property type="component" value="Unassembled WGS sequence"/>
</dbReference>
<dbReference type="RefSeq" id="WP_394317729.1">
    <property type="nucleotide sequence ID" value="NZ_JBHMQV010000009.1"/>
</dbReference>